<comment type="caution">
    <text evidence="1">The sequence shown here is derived from an EMBL/GenBank/DDBJ whole genome shotgun (WGS) entry which is preliminary data.</text>
</comment>
<evidence type="ECO:0000313" key="2">
    <source>
        <dbReference type="Proteomes" id="UP001620514"/>
    </source>
</evidence>
<name>A0ABW8MHR1_9BURK</name>
<dbReference type="Proteomes" id="UP001620514">
    <property type="component" value="Unassembled WGS sequence"/>
</dbReference>
<accession>A0ABW8MHR1</accession>
<gene>
    <name evidence="1" type="ORF">ABH943_002890</name>
</gene>
<evidence type="ECO:0000313" key="1">
    <source>
        <dbReference type="EMBL" id="MFK4442874.1"/>
    </source>
</evidence>
<organism evidence="1 2">
    <name type="scientific">Caballeronia udeis</name>
    <dbReference type="NCBI Taxonomy" id="1232866"/>
    <lineage>
        <taxon>Bacteria</taxon>
        <taxon>Pseudomonadati</taxon>
        <taxon>Pseudomonadota</taxon>
        <taxon>Betaproteobacteria</taxon>
        <taxon>Burkholderiales</taxon>
        <taxon>Burkholderiaceae</taxon>
        <taxon>Caballeronia</taxon>
    </lineage>
</organism>
<sequence>MTTKQLYQFPGAGAVTASDLIFMSQNGVSVAATPAQLAAGIAGNAAKETFTAGPTFTGSITGTALAVSGVTGTIAIGQTVYGAGVTANTTITAGSGTSWTVSPSQTVTSEAMGAASATQFVPGISTSITLAGTYGSINNVLVLFDANVQTDDTLSGQTLGFNPTVPVGIQQVVLIGWPARSIGTPANSSVTDLQVAPGANINASKILYVPTAPNSMSRALNGKMGDTWSLKDFGAQINGSTDDTTAVNKAFASGELSLWFPPGNCIIESPATISAPGTVLQGAGKQASFFLVQNNAAAAVSVTPYLTGVELRDFGITRPTYVGVTGNGVEWLASNSQGVISNVFAQYCYNGFVLSVTDYSRIEGCIAQQNNVDGIQFLQPTTGGALQWNGFSLTSQRNGRHGYSLISQASSGNTSVGTMVNINSYGNVGAGFGAFGSAACGIYGLRIFNSFFGGDGTQEIYLSTYGTSHILSNNYTEQCGVGATGPAFGTPATHTGNGIYIDPNNDDVYISGGNHNGHSWNGINSSATMTVLTGVACSNNGGAGMPGQMNGIYNAAGRMIVQGGTSGNVAGSTAQQYGILATNGSTLSIGGSPYLVGNTVAPVGAGTNLAGVTYPNYAT</sequence>
<reference evidence="1 2" key="1">
    <citation type="submission" date="2024-11" db="EMBL/GenBank/DDBJ databases">
        <title>Using genomics to understand microbial adaptation to soil warming.</title>
        <authorList>
            <person name="Deangelis K.M. PhD."/>
        </authorList>
    </citation>
    <scope>NUCLEOTIDE SEQUENCE [LARGE SCALE GENOMIC DNA]</scope>
    <source>
        <strain evidence="1 2">GAS97</strain>
    </source>
</reference>
<dbReference type="EMBL" id="JBIYDN010000007">
    <property type="protein sequence ID" value="MFK4442874.1"/>
    <property type="molecule type" value="Genomic_DNA"/>
</dbReference>
<dbReference type="SUPFAM" id="SSF51126">
    <property type="entry name" value="Pectin lyase-like"/>
    <property type="match status" value="1"/>
</dbReference>
<dbReference type="RefSeq" id="WP_404607265.1">
    <property type="nucleotide sequence ID" value="NZ_JBIYDN010000007.1"/>
</dbReference>
<evidence type="ECO:0008006" key="3">
    <source>
        <dbReference type="Google" id="ProtNLM"/>
    </source>
</evidence>
<proteinExistence type="predicted"/>
<dbReference type="InterPro" id="IPR012334">
    <property type="entry name" value="Pectin_lyas_fold"/>
</dbReference>
<dbReference type="InterPro" id="IPR011050">
    <property type="entry name" value="Pectin_lyase_fold/virulence"/>
</dbReference>
<dbReference type="Gene3D" id="2.160.20.10">
    <property type="entry name" value="Single-stranded right-handed beta-helix, Pectin lyase-like"/>
    <property type="match status" value="1"/>
</dbReference>
<protein>
    <recommendedName>
        <fullName evidence="3">Pectate lyase superfamily protein</fullName>
    </recommendedName>
</protein>
<keyword evidence="2" id="KW-1185">Reference proteome</keyword>